<dbReference type="PANTHER" id="PTHR46082:SF6">
    <property type="entry name" value="AAA+ ATPASE DOMAIN-CONTAINING PROTEIN-RELATED"/>
    <property type="match status" value="1"/>
</dbReference>
<dbReference type="OrthoDB" id="580767at2"/>
<dbReference type="InterPro" id="IPR027417">
    <property type="entry name" value="P-loop_NTPase"/>
</dbReference>
<dbReference type="SUPFAM" id="SSF48452">
    <property type="entry name" value="TPR-like"/>
    <property type="match status" value="3"/>
</dbReference>
<dbReference type="PANTHER" id="PTHR46082">
    <property type="entry name" value="ATP/GTP-BINDING PROTEIN-RELATED"/>
    <property type="match status" value="1"/>
</dbReference>
<evidence type="ECO:0000259" key="2">
    <source>
        <dbReference type="Pfam" id="PF25000"/>
    </source>
</evidence>
<dbReference type="Gene3D" id="1.25.40.10">
    <property type="entry name" value="Tetratricopeptide repeat domain"/>
    <property type="match status" value="2"/>
</dbReference>
<keyword evidence="4" id="KW-1185">Reference proteome</keyword>
<gene>
    <name evidence="3" type="ORF">EV385_4209</name>
</gene>
<comment type="caution">
    <text evidence="3">The sequence shown here is derived from an EMBL/GenBank/DDBJ whole genome shotgun (WGS) entry which is preliminary data.</text>
</comment>
<dbReference type="Gene3D" id="3.40.50.300">
    <property type="entry name" value="P-loop containing nucleotide triphosphate hydrolases"/>
    <property type="match status" value="1"/>
</dbReference>
<reference evidence="3 4" key="1">
    <citation type="submission" date="2019-02" db="EMBL/GenBank/DDBJ databases">
        <title>Sequencing the genomes of 1000 actinobacteria strains.</title>
        <authorList>
            <person name="Klenk H.-P."/>
        </authorList>
    </citation>
    <scope>NUCLEOTIDE SEQUENCE [LARGE SCALE GENOMIC DNA]</scope>
    <source>
        <strain evidence="3 4">DSM 45162</strain>
    </source>
</reference>
<evidence type="ECO:0000259" key="1">
    <source>
        <dbReference type="Pfam" id="PF00931"/>
    </source>
</evidence>
<accession>A0A4Q7ZNS4</accession>
<dbReference type="GO" id="GO:0043531">
    <property type="term" value="F:ADP binding"/>
    <property type="evidence" value="ECO:0007669"/>
    <property type="project" value="InterPro"/>
</dbReference>
<dbReference type="InterPro" id="IPR053137">
    <property type="entry name" value="NLR-like"/>
</dbReference>
<dbReference type="RefSeq" id="WP_130510977.1">
    <property type="nucleotide sequence ID" value="NZ_SHKY01000001.1"/>
</dbReference>
<dbReference type="Pfam" id="PF25000">
    <property type="entry name" value="DUF7779"/>
    <property type="match status" value="1"/>
</dbReference>
<dbReference type="NCBIfam" id="NF040586">
    <property type="entry name" value="FxSxx_TPR"/>
    <property type="match status" value="1"/>
</dbReference>
<evidence type="ECO:0000313" key="4">
    <source>
        <dbReference type="Proteomes" id="UP000292564"/>
    </source>
</evidence>
<feature type="domain" description="NB-ARC" evidence="1">
    <location>
        <begin position="142"/>
        <end position="293"/>
    </location>
</feature>
<dbReference type="SUPFAM" id="SSF52540">
    <property type="entry name" value="P-loop containing nucleoside triphosphate hydrolases"/>
    <property type="match status" value="1"/>
</dbReference>
<feature type="domain" description="DUF7779" evidence="2">
    <location>
        <begin position="371"/>
        <end position="455"/>
    </location>
</feature>
<name>A0A4Q7ZNS4_9ACTN</name>
<sequence length="944" mass="104244">MPHGELQAELELLYRAAGRPPYRRVSAEIRRQNHMPDTVSHETVGSILRGDVRVRWSKLESVVRQLAIMAVHRPDQEEEVRRFHALWLAMVDGQETDQPPAPKPVDEFTPVDAERPGAATLADGLPPGITPQRNHAFTGRRDLLHQISGRLAEEPWQPLILHGLAGVGKSQLAVEYLHRSAHRYDIVWWITAEDPSRATAALATLGERREWPASYDMAQTARTVLTRLESGAGRWLIVYDNANAPDEIVPLLPQAGGHLIVTTRDAAWLNQGRALEVDVFTRPESIDLLCARGHQIMREEADQLAARLGDLPLALEQVAAMQSATRTPVVDYLQQLDEREAALRLLMSTAPGDYRIPVATAVTVAAERIRRESTSTAQLLELISCLGAEPISLTLLRSGSQPIPPPLGRLLELPDALEQAVWRLRRYGLVKVVDDGQALQVHRLVQAIVRDALPADARAQAYTNARRLLAAANPGNPTAPLTWDMYGRIGPHLRPAGMVDATDPDSRQVLIDQATYLSEIGDFEGSRRLSGDALDQWTRHGAADDEQSLASLQRLAAALKDLGRYGEAYRLADEGWRRLVEHPAYGVHHPTTLQLSDLLAVLDRVFGRYADALRRDRQIVEAYQRIRGADHTATLQARNNLAVSLRAVGDFQAAHDIDTELADLRRSAVGPDHQRTLLSVSNLARDLYGLGDYGASLDLQQSIWPTYQSRLVRRHPHLLAATRTIVQGLRKTGRLTEALDLGRQLYLHCQESLGTEHELTLAAKMTYANCLYANGEVYKASSFASEAVDRYRRTFGDRNPLTLAAATNQAIILRALGERRQARQIGEVSFQALREVVGPDHPYTIAAAVGVANDLVLGREEDIARRRLAGTLEDAKRILGEQHPDTLICAINLGVLMSRGSPESRTLLDRSIDQLRRTLGTGHPLVAAAVAGKAAECDIEPPPV</sequence>
<dbReference type="EMBL" id="SHKY01000001">
    <property type="protein sequence ID" value="RZU52351.1"/>
    <property type="molecule type" value="Genomic_DNA"/>
</dbReference>
<proteinExistence type="predicted"/>
<dbReference type="Proteomes" id="UP000292564">
    <property type="component" value="Unassembled WGS sequence"/>
</dbReference>
<dbReference type="InterPro" id="IPR011990">
    <property type="entry name" value="TPR-like_helical_dom_sf"/>
</dbReference>
<dbReference type="AlphaFoldDB" id="A0A4Q7ZNS4"/>
<protein>
    <submittedName>
        <fullName evidence="3">NB-ARC domain-containing protein</fullName>
    </submittedName>
</protein>
<dbReference type="InterPro" id="IPR002182">
    <property type="entry name" value="NB-ARC"/>
</dbReference>
<dbReference type="InterPro" id="IPR056681">
    <property type="entry name" value="DUF7779"/>
</dbReference>
<dbReference type="Pfam" id="PF00931">
    <property type="entry name" value="NB-ARC"/>
    <property type="match status" value="1"/>
</dbReference>
<organism evidence="3 4">
    <name type="scientific">Krasilnikovia cinnamomea</name>
    <dbReference type="NCBI Taxonomy" id="349313"/>
    <lineage>
        <taxon>Bacteria</taxon>
        <taxon>Bacillati</taxon>
        <taxon>Actinomycetota</taxon>
        <taxon>Actinomycetes</taxon>
        <taxon>Micromonosporales</taxon>
        <taxon>Micromonosporaceae</taxon>
        <taxon>Krasilnikovia</taxon>
    </lineage>
</organism>
<dbReference type="Pfam" id="PF13424">
    <property type="entry name" value="TPR_12"/>
    <property type="match status" value="2"/>
</dbReference>
<dbReference type="Pfam" id="PF13374">
    <property type="entry name" value="TPR_10"/>
    <property type="match status" value="1"/>
</dbReference>
<evidence type="ECO:0000313" key="3">
    <source>
        <dbReference type="EMBL" id="RZU52351.1"/>
    </source>
</evidence>